<name>A0A1T3W2K9_MYCIE</name>
<sequence length="116" mass="11959">MKTTVAAAMLGGLITTGVLGAGVLAPRAQANFMFEICPSGADGVVAGTPTSCAFADNVRRAYVSQGSTYVLAYSPVTGRAYMMDCSYSNFVAHFNDGTWHPGVLCEGGIGAAVVIW</sequence>
<dbReference type="Proteomes" id="UP000192739">
    <property type="component" value="Unassembled WGS sequence"/>
</dbReference>
<gene>
    <name evidence="1" type="ORF">BST27_09960</name>
</gene>
<accession>A0A1T3W2K9</accession>
<protein>
    <submittedName>
        <fullName evidence="1">Uncharacterized protein</fullName>
    </submittedName>
</protein>
<dbReference type="EMBL" id="MVHT01000020">
    <property type="protein sequence ID" value="ORB07236.1"/>
    <property type="molecule type" value="Genomic_DNA"/>
</dbReference>
<dbReference type="OrthoDB" id="4713284at2"/>
<evidence type="ECO:0000313" key="2">
    <source>
        <dbReference type="Proteomes" id="UP000192739"/>
    </source>
</evidence>
<proteinExistence type="predicted"/>
<comment type="caution">
    <text evidence="1">The sequence shown here is derived from an EMBL/GenBank/DDBJ whole genome shotgun (WGS) entry which is preliminary data.</text>
</comment>
<dbReference type="RefSeq" id="WP_139805086.1">
    <property type="nucleotide sequence ID" value="NZ_CBCRZH010000044.1"/>
</dbReference>
<organism evidence="1 2">
    <name type="scientific">Mycobacterium intermedium</name>
    <dbReference type="NCBI Taxonomy" id="28445"/>
    <lineage>
        <taxon>Bacteria</taxon>
        <taxon>Bacillati</taxon>
        <taxon>Actinomycetota</taxon>
        <taxon>Actinomycetes</taxon>
        <taxon>Mycobacteriales</taxon>
        <taxon>Mycobacteriaceae</taxon>
        <taxon>Mycobacterium</taxon>
        <taxon>Mycobacterium simiae complex</taxon>
    </lineage>
</organism>
<dbReference type="AlphaFoldDB" id="A0A1T3W2K9"/>
<reference evidence="1 2" key="1">
    <citation type="submission" date="2017-02" db="EMBL/GenBank/DDBJ databases">
        <title>The new phylogeny of genus Mycobacterium.</title>
        <authorList>
            <person name="Tortoli E."/>
            <person name="Trovato A."/>
            <person name="Cirillo D.M."/>
        </authorList>
    </citation>
    <scope>NUCLEOTIDE SEQUENCE [LARGE SCALE GENOMIC DNA]</scope>
    <source>
        <strain evidence="1 2">DSM 44049</strain>
    </source>
</reference>
<evidence type="ECO:0000313" key="1">
    <source>
        <dbReference type="EMBL" id="ORB07236.1"/>
    </source>
</evidence>
<keyword evidence="2" id="KW-1185">Reference proteome</keyword>